<accession>A0ABR2T3D3</accession>
<reference evidence="1 2" key="1">
    <citation type="journal article" date="2024" name="G3 (Bethesda)">
        <title>Genome assembly of Hibiscus sabdariffa L. provides insights into metabolisms of medicinal natural products.</title>
        <authorList>
            <person name="Kim T."/>
        </authorList>
    </citation>
    <scope>NUCLEOTIDE SEQUENCE [LARGE SCALE GENOMIC DNA]</scope>
    <source>
        <strain evidence="1">TK-2024</strain>
        <tissue evidence="1">Old leaves</tissue>
    </source>
</reference>
<organism evidence="1 2">
    <name type="scientific">Hibiscus sabdariffa</name>
    <name type="common">roselle</name>
    <dbReference type="NCBI Taxonomy" id="183260"/>
    <lineage>
        <taxon>Eukaryota</taxon>
        <taxon>Viridiplantae</taxon>
        <taxon>Streptophyta</taxon>
        <taxon>Embryophyta</taxon>
        <taxon>Tracheophyta</taxon>
        <taxon>Spermatophyta</taxon>
        <taxon>Magnoliopsida</taxon>
        <taxon>eudicotyledons</taxon>
        <taxon>Gunneridae</taxon>
        <taxon>Pentapetalae</taxon>
        <taxon>rosids</taxon>
        <taxon>malvids</taxon>
        <taxon>Malvales</taxon>
        <taxon>Malvaceae</taxon>
        <taxon>Malvoideae</taxon>
        <taxon>Hibiscus</taxon>
    </lineage>
</organism>
<gene>
    <name evidence="1" type="ORF">V6N11_056051</name>
</gene>
<dbReference type="EMBL" id="JBBPBN010000009">
    <property type="protein sequence ID" value="KAK9031761.1"/>
    <property type="molecule type" value="Genomic_DNA"/>
</dbReference>
<name>A0ABR2T3D3_9ROSI</name>
<evidence type="ECO:0000313" key="1">
    <source>
        <dbReference type="EMBL" id="KAK9031761.1"/>
    </source>
</evidence>
<evidence type="ECO:0000313" key="2">
    <source>
        <dbReference type="Proteomes" id="UP001396334"/>
    </source>
</evidence>
<protein>
    <submittedName>
        <fullName evidence="1">Uncharacterized protein</fullName>
    </submittedName>
</protein>
<comment type="caution">
    <text evidence="1">The sequence shown here is derived from an EMBL/GenBank/DDBJ whole genome shotgun (WGS) entry which is preliminary data.</text>
</comment>
<dbReference type="Proteomes" id="UP001396334">
    <property type="component" value="Unassembled WGS sequence"/>
</dbReference>
<proteinExistence type="predicted"/>
<keyword evidence="2" id="KW-1185">Reference proteome</keyword>
<sequence>MPWIIGSYGGSTGCQEGCNNNETLEMTLVQTQNPDIVFDTSIGEAVKGISVISDAINGENAVHINLMDAPMTAMEEGHND</sequence>